<dbReference type="Pfam" id="PF11964">
    <property type="entry name" value="SpoIIAA-like"/>
    <property type="match status" value="1"/>
</dbReference>
<name>A0A4R1ERZ6_9GAMM</name>
<proteinExistence type="predicted"/>
<evidence type="ECO:0000313" key="1">
    <source>
        <dbReference type="EMBL" id="TCJ82662.1"/>
    </source>
</evidence>
<evidence type="ECO:0000313" key="2">
    <source>
        <dbReference type="Proteomes" id="UP000294887"/>
    </source>
</evidence>
<dbReference type="EMBL" id="SMFQ01000005">
    <property type="protein sequence ID" value="TCJ82662.1"/>
    <property type="molecule type" value="Genomic_DNA"/>
</dbReference>
<dbReference type="Gene3D" id="3.40.50.10600">
    <property type="entry name" value="SpoIIaa-like domains"/>
    <property type="match status" value="1"/>
</dbReference>
<gene>
    <name evidence="1" type="ORF">EV695_3394</name>
</gene>
<dbReference type="InterPro" id="IPR038396">
    <property type="entry name" value="SpoIIAA-like_sf"/>
</dbReference>
<dbReference type="OrthoDB" id="9811577at2"/>
<sequence>MISIELDREAAIAVLQLQGELREKDFDLITKVIDPYIIEHGKLNGLIINTKDFPGWNSLGAMVEHFKFVKSHEKKLTHVALVTDSPIGDLMGILAKFFVSADVKHFDYDEFTKAQEWILEK</sequence>
<dbReference type="AlphaFoldDB" id="A0A4R1ERZ6"/>
<dbReference type="InterPro" id="IPR021866">
    <property type="entry name" value="SpoIIAA-like"/>
</dbReference>
<comment type="caution">
    <text evidence="1">The sequence shown here is derived from an EMBL/GenBank/DDBJ whole genome shotgun (WGS) entry which is preliminary data.</text>
</comment>
<organism evidence="1 2">
    <name type="scientific">Cocleimonas flava</name>
    <dbReference type="NCBI Taxonomy" id="634765"/>
    <lineage>
        <taxon>Bacteria</taxon>
        <taxon>Pseudomonadati</taxon>
        <taxon>Pseudomonadota</taxon>
        <taxon>Gammaproteobacteria</taxon>
        <taxon>Thiotrichales</taxon>
        <taxon>Thiotrichaceae</taxon>
        <taxon>Cocleimonas</taxon>
    </lineage>
</organism>
<reference evidence="1 2" key="1">
    <citation type="submission" date="2019-03" db="EMBL/GenBank/DDBJ databases">
        <title>Genomic Encyclopedia of Type Strains, Phase IV (KMG-IV): sequencing the most valuable type-strain genomes for metagenomic binning, comparative biology and taxonomic classification.</title>
        <authorList>
            <person name="Goeker M."/>
        </authorList>
    </citation>
    <scope>NUCLEOTIDE SEQUENCE [LARGE SCALE GENOMIC DNA]</scope>
    <source>
        <strain evidence="1 2">DSM 24830</strain>
    </source>
</reference>
<dbReference type="Proteomes" id="UP000294887">
    <property type="component" value="Unassembled WGS sequence"/>
</dbReference>
<dbReference type="InterPro" id="IPR036513">
    <property type="entry name" value="STAS_dom_sf"/>
</dbReference>
<accession>A0A4R1ERZ6</accession>
<dbReference type="RefSeq" id="WP_131907172.1">
    <property type="nucleotide sequence ID" value="NZ_BAAAFU010000007.1"/>
</dbReference>
<keyword evidence="2" id="KW-1185">Reference proteome</keyword>
<dbReference type="SUPFAM" id="SSF52091">
    <property type="entry name" value="SpoIIaa-like"/>
    <property type="match status" value="1"/>
</dbReference>
<protein>
    <submittedName>
        <fullName evidence="1">SpoIIAA-like protein</fullName>
    </submittedName>
</protein>